<protein>
    <recommendedName>
        <fullName evidence="4">Reverse transcriptase domain-containing protein</fullName>
    </recommendedName>
</protein>
<dbReference type="PANTHER" id="PTHR24559">
    <property type="entry name" value="TRANSPOSON TY3-I GAG-POL POLYPROTEIN"/>
    <property type="match status" value="1"/>
</dbReference>
<proteinExistence type="predicted"/>
<dbReference type="InterPro" id="IPR043502">
    <property type="entry name" value="DNA/RNA_pol_sf"/>
</dbReference>
<dbReference type="SUPFAM" id="SSF56672">
    <property type="entry name" value="DNA/RNA polymerases"/>
    <property type="match status" value="1"/>
</dbReference>
<accession>J3LQ92</accession>
<name>J3LQ92_ORYBR</name>
<feature type="region of interest" description="Disordered" evidence="1">
    <location>
        <begin position="238"/>
        <end position="273"/>
    </location>
</feature>
<dbReference type="InterPro" id="IPR043128">
    <property type="entry name" value="Rev_trsase/Diguanyl_cyclase"/>
</dbReference>
<dbReference type="EnsemblPlants" id="OB03G32180.1">
    <property type="protein sequence ID" value="OB03G32180.1"/>
    <property type="gene ID" value="OB03G32180"/>
</dbReference>
<reference evidence="2" key="1">
    <citation type="journal article" date="2013" name="Nat. Commun.">
        <title>Whole-genome sequencing of Oryza brachyantha reveals mechanisms underlying Oryza genome evolution.</title>
        <authorList>
            <person name="Chen J."/>
            <person name="Huang Q."/>
            <person name="Gao D."/>
            <person name="Wang J."/>
            <person name="Lang Y."/>
            <person name="Liu T."/>
            <person name="Li B."/>
            <person name="Bai Z."/>
            <person name="Luis Goicoechea J."/>
            <person name="Liang C."/>
            <person name="Chen C."/>
            <person name="Zhang W."/>
            <person name="Sun S."/>
            <person name="Liao Y."/>
            <person name="Zhang X."/>
            <person name="Yang L."/>
            <person name="Song C."/>
            <person name="Wang M."/>
            <person name="Shi J."/>
            <person name="Liu G."/>
            <person name="Liu J."/>
            <person name="Zhou H."/>
            <person name="Zhou W."/>
            <person name="Yu Q."/>
            <person name="An N."/>
            <person name="Chen Y."/>
            <person name="Cai Q."/>
            <person name="Wang B."/>
            <person name="Liu B."/>
            <person name="Min J."/>
            <person name="Huang Y."/>
            <person name="Wu H."/>
            <person name="Li Z."/>
            <person name="Zhang Y."/>
            <person name="Yin Y."/>
            <person name="Song W."/>
            <person name="Jiang J."/>
            <person name="Jackson S.A."/>
            <person name="Wing R.A."/>
            <person name="Wang J."/>
            <person name="Chen M."/>
        </authorList>
    </citation>
    <scope>NUCLEOTIDE SEQUENCE [LARGE SCALE GENOMIC DNA]</scope>
    <source>
        <strain evidence="2">cv. IRGC 101232</strain>
    </source>
</reference>
<dbReference type="Proteomes" id="UP000006038">
    <property type="component" value="Chromosome 3"/>
</dbReference>
<organism evidence="2">
    <name type="scientific">Oryza brachyantha</name>
    <name type="common">malo sina</name>
    <dbReference type="NCBI Taxonomy" id="4533"/>
    <lineage>
        <taxon>Eukaryota</taxon>
        <taxon>Viridiplantae</taxon>
        <taxon>Streptophyta</taxon>
        <taxon>Embryophyta</taxon>
        <taxon>Tracheophyta</taxon>
        <taxon>Spermatophyta</taxon>
        <taxon>Magnoliopsida</taxon>
        <taxon>Liliopsida</taxon>
        <taxon>Poales</taxon>
        <taxon>Poaceae</taxon>
        <taxon>BOP clade</taxon>
        <taxon>Oryzoideae</taxon>
        <taxon>Oryzeae</taxon>
        <taxon>Oryzinae</taxon>
        <taxon>Oryza</taxon>
    </lineage>
</organism>
<dbReference type="PANTHER" id="PTHR24559:SF444">
    <property type="entry name" value="REVERSE TRANSCRIPTASE DOMAIN-CONTAINING PROTEIN"/>
    <property type="match status" value="1"/>
</dbReference>
<dbReference type="Gene3D" id="3.10.10.10">
    <property type="entry name" value="HIV Type 1 Reverse Transcriptase, subunit A, domain 1"/>
    <property type="match status" value="1"/>
</dbReference>
<dbReference type="HOGENOM" id="CLU_1020741_0_0_1"/>
<keyword evidence="3" id="KW-1185">Reference proteome</keyword>
<evidence type="ECO:0000313" key="3">
    <source>
        <dbReference type="Proteomes" id="UP000006038"/>
    </source>
</evidence>
<evidence type="ECO:0008006" key="4">
    <source>
        <dbReference type="Google" id="ProtNLM"/>
    </source>
</evidence>
<dbReference type="AlphaFoldDB" id="J3LQ92"/>
<evidence type="ECO:0000313" key="2">
    <source>
        <dbReference type="EnsemblPlants" id="OB03G32180.1"/>
    </source>
</evidence>
<evidence type="ECO:0000256" key="1">
    <source>
        <dbReference type="SAM" id="MobiDB-lite"/>
    </source>
</evidence>
<sequence>MAICKNLALTEAGFIREVMHAEWLANSVVVPKANGKLRMCIDYTDLNKCSTSITLSSQIGRNVEAYVDDPVVNTRNRETLLLDLAETFDSLRTTRMKLNLEKKQIRKERRKAEWMYVPSGVIKSPLRRFYLHIVARSGLPDLAQPRRGWDGVSPQIAAQQQDAIRDQRYRSILDAQHLTDYFHAGLRVLVGVLLDVCVHVVVDPGVKGDEVARPLVARLEDATPNRRQILQPAEYEESWKRKYENGGTSPAKANGTMKTAFSGNDGARQASPR</sequence>
<dbReference type="eggNOG" id="KOG0017">
    <property type="taxonomic scope" value="Eukaryota"/>
</dbReference>
<dbReference type="Gene3D" id="3.30.70.270">
    <property type="match status" value="1"/>
</dbReference>
<reference evidence="2" key="2">
    <citation type="submission" date="2013-04" db="UniProtKB">
        <authorList>
            <consortium name="EnsemblPlants"/>
        </authorList>
    </citation>
    <scope>IDENTIFICATION</scope>
</reference>
<dbReference type="InterPro" id="IPR053134">
    <property type="entry name" value="RNA-dir_DNA_polymerase"/>
</dbReference>
<dbReference type="Gramene" id="OB03G32180.1">
    <property type="protein sequence ID" value="OB03G32180.1"/>
    <property type="gene ID" value="OB03G32180"/>
</dbReference>